<evidence type="ECO:0000313" key="2">
    <source>
        <dbReference type="EMBL" id="AZU05187.1"/>
    </source>
</evidence>
<dbReference type="CDD" id="cd00564">
    <property type="entry name" value="TMP_TenI"/>
    <property type="match status" value="1"/>
</dbReference>
<sequence length="199" mass="20803">MAGLTYARTGALARERALALPRLFAFTDPARTPDPLGLAQHLPGGTGLILRHFGRDDLKSLAAPLAQSARRQGFALFIAADPVLALKVEADGVHWPERCLAELRRWRHKAPHLLVTASAHTPAALRRAAKLADAVFLSPVFPSNSASAGAPLGLIRAASMARQVSTPVLALGGVALHDLAALQARGFYGAGAVDAFSAA</sequence>
<protein>
    <submittedName>
        <fullName evidence="2">Regulatory protein TenI</fullName>
    </submittedName>
</protein>
<dbReference type="Gene3D" id="3.20.20.70">
    <property type="entry name" value="Aldolase class I"/>
    <property type="match status" value="1"/>
</dbReference>
<dbReference type="AlphaFoldDB" id="A0A3T0ED15"/>
<gene>
    <name evidence="2" type="ORF">X907_2676</name>
</gene>
<name>A0A3T0ED15_9PROT</name>
<dbReference type="GO" id="GO:0009228">
    <property type="term" value="P:thiamine biosynthetic process"/>
    <property type="evidence" value="ECO:0007669"/>
    <property type="project" value="UniProtKB-KW"/>
</dbReference>
<feature type="domain" description="Thiamine phosphate synthase/TenI" evidence="1">
    <location>
        <begin position="50"/>
        <end position="192"/>
    </location>
</feature>
<keyword evidence="3" id="KW-1185">Reference proteome</keyword>
<dbReference type="InterPro" id="IPR013785">
    <property type="entry name" value="Aldolase_TIM"/>
</dbReference>
<evidence type="ECO:0000259" key="1">
    <source>
        <dbReference type="Pfam" id="PF02581"/>
    </source>
</evidence>
<dbReference type="InterPro" id="IPR022998">
    <property type="entry name" value="ThiamineP_synth_TenI"/>
</dbReference>
<organism evidence="2 3">
    <name type="scientific">Glycocaulis alkaliphilus</name>
    <dbReference type="NCBI Taxonomy" id="1434191"/>
    <lineage>
        <taxon>Bacteria</taxon>
        <taxon>Pseudomonadati</taxon>
        <taxon>Pseudomonadota</taxon>
        <taxon>Alphaproteobacteria</taxon>
        <taxon>Maricaulales</taxon>
        <taxon>Maricaulaceae</taxon>
        <taxon>Glycocaulis</taxon>
    </lineage>
</organism>
<dbReference type="SUPFAM" id="SSF51391">
    <property type="entry name" value="Thiamin phosphate synthase"/>
    <property type="match status" value="1"/>
</dbReference>
<reference evidence="2 3" key="1">
    <citation type="submission" date="2016-12" db="EMBL/GenBank/DDBJ databases">
        <title>The genome of dimorphic prosthecate Glycocaulis alkaliphilus 6b-8t, isolated from crude oil dictates its adaptability in petroleum environments.</title>
        <authorList>
            <person name="Wu X.-L."/>
            <person name="Geng S."/>
        </authorList>
    </citation>
    <scope>NUCLEOTIDE SEQUENCE [LARGE SCALE GENOMIC DNA]</scope>
    <source>
        <strain evidence="2 3">6B-8</strain>
    </source>
</reference>
<dbReference type="InterPro" id="IPR036206">
    <property type="entry name" value="ThiamineP_synth_sf"/>
</dbReference>
<dbReference type="Pfam" id="PF02581">
    <property type="entry name" value="TMP-TENI"/>
    <property type="match status" value="1"/>
</dbReference>
<accession>A0A3T0ED15</accession>
<dbReference type="Proteomes" id="UP000286954">
    <property type="component" value="Chromosome"/>
</dbReference>
<dbReference type="KEGG" id="gak:X907_2676"/>
<proteinExistence type="predicted"/>
<evidence type="ECO:0000313" key="3">
    <source>
        <dbReference type="Proteomes" id="UP000286954"/>
    </source>
</evidence>
<dbReference type="EMBL" id="CP018911">
    <property type="protein sequence ID" value="AZU05187.1"/>
    <property type="molecule type" value="Genomic_DNA"/>
</dbReference>
<dbReference type="RefSeq" id="WP_170175571.1">
    <property type="nucleotide sequence ID" value="NZ_BMFB01000001.1"/>
</dbReference>